<dbReference type="RefSeq" id="WP_328282243.1">
    <property type="nucleotide sequence ID" value="NZ_JARTLD010000080.1"/>
</dbReference>
<dbReference type="EMBL" id="JARTLD010000080">
    <property type="protein sequence ID" value="MED5020817.1"/>
    <property type="molecule type" value="Genomic_DNA"/>
</dbReference>
<evidence type="ECO:0000256" key="2">
    <source>
        <dbReference type="SAM" id="SignalP"/>
    </source>
</evidence>
<keyword evidence="2" id="KW-0732">Signal</keyword>
<evidence type="ECO:0000313" key="4">
    <source>
        <dbReference type="Proteomes" id="UP001343257"/>
    </source>
</evidence>
<dbReference type="Proteomes" id="UP001343257">
    <property type="component" value="Unassembled WGS sequence"/>
</dbReference>
<dbReference type="Pfam" id="PF01547">
    <property type="entry name" value="SBP_bac_1"/>
    <property type="match status" value="1"/>
</dbReference>
<sequence>MKRRRGIAVFVSVLMLLSVMTACGKSGGADTSQTTDPGTPKTETKDEGKTEEPAGSKLAGKINISLPGASASVWNAVADAYMKKNPDVVVKVDQKPADGYTEWLTAQFAAGVPDVDLVANNSVGNLQADGKFMDYLPYLDKTNRYTNKPWKDSLDLKAMGLNIEAMGAEDHLWNLNFESV</sequence>
<reference evidence="3 4" key="1">
    <citation type="submission" date="2023-03" db="EMBL/GenBank/DDBJ databases">
        <title>Bacillus Genome Sequencing.</title>
        <authorList>
            <person name="Dunlap C."/>
        </authorList>
    </citation>
    <scope>NUCLEOTIDE SEQUENCE [LARGE SCALE GENOMIC DNA]</scope>
    <source>
        <strain evidence="3 4">NRS-52</strain>
    </source>
</reference>
<dbReference type="Gene3D" id="3.40.190.10">
    <property type="entry name" value="Periplasmic binding protein-like II"/>
    <property type="match status" value="1"/>
</dbReference>
<dbReference type="InterPro" id="IPR006059">
    <property type="entry name" value="SBP"/>
</dbReference>
<feature type="signal peptide" evidence="2">
    <location>
        <begin position="1"/>
        <end position="24"/>
    </location>
</feature>
<proteinExistence type="predicted"/>
<gene>
    <name evidence="3" type="ORF">P9847_26500</name>
</gene>
<keyword evidence="4" id="KW-1185">Reference proteome</keyword>
<feature type="compositionally biased region" description="Basic and acidic residues" evidence="1">
    <location>
        <begin position="42"/>
        <end position="54"/>
    </location>
</feature>
<accession>A0ABU6Q2F6</accession>
<comment type="caution">
    <text evidence="3">The sequence shown here is derived from an EMBL/GenBank/DDBJ whole genome shotgun (WGS) entry which is preliminary data.</text>
</comment>
<dbReference type="SUPFAM" id="SSF53850">
    <property type="entry name" value="Periplasmic binding protein-like II"/>
    <property type="match status" value="1"/>
</dbReference>
<evidence type="ECO:0000313" key="3">
    <source>
        <dbReference type="EMBL" id="MED5020817.1"/>
    </source>
</evidence>
<evidence type="ECO:0000256" key="1">
    <source>
        <dbReference type="SAM" id="MobiDB-lite"/>
    </source>
</evidence>
<organism evidence="3 4">
    <name type="scientific">Paenibacillus chibensis</name>
    <dbReference type="NCBI Taxonomy" id="59846"/>
    <lineage>
        <taxon>Bacteria</taxon>
        <taxon>Bacillati</taxon>
        <taxon>Bacillota</taxon>
        <taxon>Bacilli</taxon>
        <taxon>Bacillales</taxon>
        <taxon>Paenibacillaceae</taxon>
        <taxon>Paenibacillus</taxon>
    </lineage>
</organism>
<feature type="chain" id="PRO_5047495650" evidence="2">
    <location>
        <begin position="25"/>
        <end position="180"/>
    </location>
</feature>
<feature type="region of interest" description="Disordered" evidence="1">
    <location>
        <begin position="26"/>
        <end position="57"/>
    </location>
</feature>
<protein>
    <submittedName>
        <fullName evidence="3">Extracellular solute-binding protein</fullName>
    </submittedName>
</protein>
<dbReference type="PROSITE" id="PS51257">
    <property type="entry name" value="PROKAR_LIPOPROTEIN"/>
    <property type="match status" value="1"/>
</dbReference>
<name>A0ABU6Q2F6_9BACL</name>